<feature type="compositionally biased region" description="Polar residues" evidence="1">
    <location>
        <begin position="123"/>
        <end position="132"/>
    </location>
</feature>
<dbReference type="KEGG" id="gacu:117547145"/>
<feature type="region of interest" description="Disordered" evidence="1">
    <location>
        <begin position="116"/>
        <end position="166"/>
    </location>
</feature>
<protein>
    <submittedName>
        <fullName evidence="3">Uncharacterized protein LOC117547145</fullName>
    </submittedName>
</protein>
<sequence>MDDLADREFSFLQSINDINELSSDEEFVYGDMSFPQCSDNINELNDEEPPISSQTNSSHPTTLDSALEWVLAYYQNADTYPGLGLLNQLADGVSHLNGVNSIASTIAEAPVSIVQNGEHVSDSESPVCSMQSGGHVDQNDTPNSSESPPTSFQHGGGANRNATPSVLSRPVFNNTELRQSLVLPYPNNDEADFTSYYGVLMNNVQDMVNYAFAQADREDIVQIELRGEQLQANVSAILNANDDNLADFEEALFNAVQSNLEVMAESNLELVVQIVQSPRGGGAKRLAGKMLDNEIVKKKRRFLYVVQNPSNQLCFAINLALLLHDNLTDKEGFERGKDIQRRVGLTDQTAVTFNDIVKFEESLKCRIVVFYRDDEDRTHSAMPKALGFEDKIKGYFPHSFSSKANLSYIGPYPPSTLLWD</sequence>
<dbReference type="InParanoid" id="A0A6P8V995"/>
<dbReference type="AlphaFoldDB" id="A0A6P8V995"/>
<reference evidence="3" key="1">
    <citation type="submission" date="2025-08" db="UniProtKB">
        <authorList>
            <consortium name="RefSeq"/>
        </authorList>
    </citation>
    <scope>IDENTIFICATION</scope>
</reference>
<dbReference type="Proteomes" id="UP000515161">
    <property type="component" value="Unplaced"/>
</dbReference>
<evidence type="ECO:0000313" key="3">
    <source>
        <dbReference type="RefSeq" id="XP_034073567.1"/>
    </source>
</evidence>
<dbReference type="OrthoDB" id="8962756at2759"/>
<gene>
    <name evidence="3" type="primary">LOC117547145</name>
</gene>
<evidence type="ECO:0000313" key="2">
    <source>
        <dbReference type="Proteomes" id="UP000515161"/>
    </source>
</evidence>
<keyword evidence="2" id="KW-1185">Reference proteome</keyword>
<dbReference type="GeneID" id="117547145"/>
<dbReference type="RefSeq" id="XP_034073567.1">
    <property type="nucleotide sequence ID" value="XM_034217676.1"/>
</dbReference>
<feature type="compositionally biased region" description="Polar residues" evidence="1">
    <location>
        <begin position="139"/>
        <end position="153"/>
    </location>
</feature>
<name>A0A6P8V995_GYMAC</name>
<evidence type="ECO:0000256" key="1">
    <source>
        <dbReference type="SAM" id="MobiDB-lite"/>
    </source>
</evidence>
<accession>A0A6P8V995</accession>
<proteinExistence type="predicted"/>
<organism evidence="2 3">
    <name type="scientific">Gymnodraco acuticeps</name>
    <name type="common">Antarctic dragonfish</name>
    <dbReference type="NCBI Taxonomy" id="8218"/>
    <lineage>
        <taxon>Eukaryota</taxon>
        <taxon>Metazoa</taxon>
        <taxon>Chordata</taxon>
        <taxon>Craniata</taxon>
        <taxon>Vertebrata</taxon>
        <taxon>Euteleostomi</taxon>
        <taxon>Actinopterygii</taxon>
        <taxon>Neopterygii</taxon>
        <taxon>Teleostei</taxon>
        <taxon>Neoteleostei</taxon>
        <taxon>Acanthomorphata</taxon>
        <taxon>Eupercaria</taxon>
        <taxon>Perciformes</taxon>
        <taxon>Notothenioidei</taxon>
        <taxon>Bathydraconidae</taxon>
        <taxon>Gymnodraco</taxon>
    </lineage>
</organism>